<protein>
    <submittedName>
        <fullName evidence="2">Uncharacterized protein</fullName>
    </submittedName>
</protein>
<dbReference type="RefSeq" id="WP_021492519.1">
    <property type="nucleotide sequence ID" value="NZ_AVQG01000023.1"/>
</dbReference>
<organism evidence="2 3">
    <name type="scientific">Pseudomonas simiae</name>
    <dbReference type="NCBI Taxonomy" id="321846"/>
    <lineage>
        <taxon>Bacteria</taxon>
        <taxon>Pseudomonadati</taxon>
        <taxon>Pseudomonadota</taxon>
        <taxon>Gammaproteobacteria</taxon>
        <taxon>Pseudomonadales</taxon>
        <taxon>Pseudomonadaceae</taxon>
        <taxon>Pseudomonas</taxon>
    </lineage>
</organism>
<evidence type="ECO:0000313" key="3">
    <source>
        <dbReference type="Proteomes" id="UP000016504"/>
    </source>
</evidence>
<keyword evidence="1" id="KW-1133">Transmembrane helix</keyword>
<dbReference type="EMBL" id="AVQG01000023">
    <property type="protein sequence ID" value="ERH56542.1"/>
    <property type="molecule type" value="Genomic_DNA"/>
</dbReference>
<dbReference type="Proteomes" id="UP000016504">
    <property type="component" value="Unassembled WGS sequence"/>
</dbReference>
<keyword evidence="1" id="KW-0472">Membrane</keyword>
<comment type="caution">
    <text evidence="2">The sequence shown here is derived from an EMBL/GenBank/DDBJ whole genome shotgun (WGS) entry which is preliminary data.</text>
</comment>
<evidence type="ECO:0000256" key="1">
    <source>
        <dbReference type="SAM" id="Phobius"/>
    </source>
</evidence>
<accession>U1UNA9</accession>
<sequence>MNNAQKLLIEKTLRLVGWAGVLITGAILIYAAFFIFTDPEYTAFELISDLLSMKAALLVWPPLVVGVVLLWLSEFVRAGRSS</sequence>
<name>U1UNA9_9PSED</name>
<keyword evidence="1" id="KW-0812">Transmembrane</keyword>
<feature type="transmembrane region" description="Helical" evidence="1">
    <location>
        <begin position="55"/>
        <end position="72"/>
    </location>
</feature>
<feature type="transmembrane region" description="Helical" evidence="1">
    <location>
        <begin position="12"/>
        <end position="35"/>
    </location>
</feature>
<dbReference type="AlphaFoldDB" id="U1UNA9"/>
<evidence type="ECO:0000313" key="2">
    <source>
        <dbReference type="EMBL" id="ERH56542.1"/>
    </source>
</evidence>
<proteinExistence type="predicted"/>
<gene>
    <name evidence="2" type="ORF">O204_05625</name>
</gene>
<reference evidence="2 3" key="1">
    <citation type="submission" date="2013-08" db="EMBL/GenBank/DDBJ databases">
        <title>Biodegradation of aromatic compounds in biofilm forming Pseudomonas isolated from sewage sludge.</title>
        <authorList>
            <person name="Qureshi A."/>
            <person name="Ghosh S."/>
            <person name="Khardenavis A.A."/>
            <person name="Kapley A."/>
            <person name="Purohit H.J."/>
        </authorList>
    </citation>
    <scope>NUCLEOTIDE SEQUENCE [LARGE SCALE GENOMIC DNA]</scope>
    <source>
        <strain evidence="2 3">EGD-AQ6</strain>
    </source>
</reference>